<proteinExistence type="inferred from homology"/>
<keyword evidence="4 13" id="KW-0547">Nucleotide-binding</keyword>
<evidence type="ECO:0000256" key="15">
    <source>
        <dbReference type="SAM" id="Coils"/>
    </source>
</evidence>
<dbReference type="SMART" id="SM00490">
    <property type="entry name" value="HELICc"/>
    <property type="match status" value="1"/>
</dbReference>
<dbReference type="GO" id="GO:0005524">
    <property type="term" value="F:ATP binding"/>
    <property type="evidence" value="ECO:0007669"/>
    <property type="project" value="UniProtKB-UniRule"/>
</dbReference>
<accession>A0A250I7K3</accession>
<keyword evidence="21" id="KW-1185">Reference proteome</keyword>
<comment type="function">
    <text evidence="13">The UvrABC repair system catalyzes the recognition and processing of DNA lesions. A damage recognition complex composed of 2 UvrA and 2 UvrB subunits scans DNA for abnormalities. Upon binding of the UvrA(2)B(2) complex to a putative damaged site, the DNA wraps around one UvrB monomer. DNA wrap is dependent on ATP binding by UvrB and probably causes local melting of the DNA helix, facilitating insertion of UvrB beta-hairpin between the DNA strands. Then UvrB probes one DNA strand for the presence of a lesion. If a lesion is found the UvrA subunits dissociate and the UvrB-DNA preincision complex is formed. This complex is subsequently bound by UvrC and the second UvrB is released. If no lesion is found, the DNA wraps around the other UvrB subunit that will check the other stand for damage.</text>
</comment>
<dbReference type="InterPro" id="IPR001650">
    <property type="entry name" value="Helicase_C-like"/>
</dbReference>
<dbReference type="CDD" id="cd17916">
    <property type="entry name" value="DEXHc_UvrB"/>
    <property type="match status" value="1"/>
</dbReference>
<keyword evidence="7 13" id="KW-0067">ATP-binding</keyword>
<evidence type="ECO:0000313" key="20">
    <source>
        <dbReference type="EMBL" id="ATB27163.1"/>
    </source>
</evidence>
<keyword evidence="5 13" id="KW-0227">DNA damage</keyword>
<dbReference type="Pfam" id="PF12344">
    <property type="entry name" value="UvrB"/>
    <property type="match status" value="1"/>
</dbReference>
<evidence type="ECO:0000259" key="19">
    <source>
        <dbReference type="PROSITE" id="PS51194"/>
    </source>
</evidence>
<dbReference type="Pfam" id="PF17757">
    <property type="entry name" value="UvrB_inter"/>
    <property type="match status" value="1"/>
</dbReference>
<dbReference type="Gene3D" id="3.40.50.300">
    <property type="entry name" value="P-loop containing nucleotide triphosphate hydrolases"/>
    <property type="match status" value="3"/>
</dbReference>
<dbReference type="GO" id="GO:0006289">
    <property type="term" value="P:nucleotide-excision repair"/>
    <property type="evidence" value="ECO:0007669"/>
    <property type="project" value="UniProtKB-UniRule"/>
</dbReference>
<dbReference type="AlphaFoldDB" id="A0A250I7K3"/>
<evidence type="ECO:0000259" key="17">
    <source>
        <dbReference type="PROSITE" id="PS50151"/>
    </source>
</evidence>
<dbReference type="HAMAP" id="MF_00204">
    <property type="entry name" value="UvrB"/>
    <property type="match status" value="1"/>
</dbReference>
<dbReference type="SMART" id="SM00487">
    <property type="entry name" value="DEXDc"/>
    <property type="match status" value="1"/>
</dbReference>
<dbReference type="RefSeq" id="WP_095976006.1">
    <property type="nucleotide sequence ID" value="NZ_CP022163.1"/>
</dbReference>
<evidence type="ECO:0000256" key="12">
    <source>
        <dbReference type="ARBA" id="ARBA00029504"/>
    </source>
</evidence>
<dbReference type="InterPro" id="IPR014001">
    <property type="entry name" value="Helicase_ATP-bd"/>
</dbReference>
<feature type="domain" description="Helicase C-terminal" evidence="19">
    <location>
        <begin position="430"/>
        <end position="596"/>
    </location>
</feature>
<feature type="compositionally biased region" description="Gly residues" evidence="16">
    <location>
        <begin position="700"/>
        <end position="709"/>
    </location>
</feature>
<keyword evidence="6 13" id="KW-0228">DNA excision</keyword>
<organism evidence="20 21">
    <name type="scientific">Melittangium boletus DSM 14713</name>
    <dbReference type="NCBI Taxonomy" id="1294270"/>
    <lineage>
        <taxon>Bacteria</taxon>
        <taxon>Pseudomonadati</taxon>
        <taxon>Myxococcota</taxon>
        <taxon>Myxococcia</taxon>
        <taxon>Myxococcales</taxon>
        <taxon>Cystobacterineae</taxon>
        <taxon>Archangiaceae</taxon>
        <taxon>Melittangium</taxon>
    </lineage>
</organism>
<evidence type="ECO:0000256" key="10">
    <source>
        <dbReference type="ARBA" id="ARBA00023236"/>
    </source>
</evidence>
<dbReference type="InterPro" id="IPR036876">
    <property type="entry name" value="UVR_dom_sf"/>
</dbReference>
<comment type="subcellular location">
    <subcellularLocation>
        <location evidence="1 13 14">Cytoplasm</location>
    </subcellularLocation>
</comment>
<dbReference type="Proteomes" id="UP000217289">
    <property type="component" value="Chromosome"/>
</dbReference>
<protein>
    <recommendedName>
        <fullName evidence="12 13">UvrABC system protein B</fullName>
        <shortName evidence="13">Protein UvrB</shortName>
    </recommendedName>
    <alternativeName>
        <fullName evidence="13">Excinuclease ABC subunit B</fullName>
    </alternativeName>
</protein>
<keyword evidence="15" id="KW-0175">Coiled coil</keyword>
<dbReference type="SUPFAM" id="SSF46600">
    <property type="entry name" value="C-terminal UvrC-binding domain of UvrB"/>
    <property type="match status" value="1"/>
</dbReference>
<dbReference type="Pfam" id="PF02151">
    <property type="entry name" value="UVR"/>
    <property type="match status" value="1"/>
</dbReference>
<evidence type="ECO:0000256" key="13">
    <source>
        <dbReference type="HAMAP-Rule" id="MF_00204"/>
    </source>
</evidence>
<evidence type="ECO:0000256" key="16">
    <source>
        <dbReference type="SAM" id="MobiDB-lite"/>
    </source>
</evidence>
<dbReference type="NCBIfam" id="TIGR00631">
    <property type="entry name" value="uvrb"/>
    <property type="match status" value="1"/>
</dbReference>
<dbReference type="PROSITE" id="PS51192">
    <property type="entry name" value="HELICASE_ATP_BIND_1"/>
    <property type="match status" value="1"/>
</dbReference>
<dbReference type="GO" id="GO:0009432">
    <property type="term" value="P:SOS response"/>
    <property type="evidence" value="ECO:0007669"/>
    <property type="project" value="UniProtKB-UniRule"/>
</dbReference>
<dbReference type="SUPFAM" id="SSF52540">
    <property type="entry name" value="P-loop containing nucleoside triphosphate hydrolases"/>
    <property type="match status" value="2"/>
</dbReference>
<evidence type="ECO:0000256" key="6">
    <source>
        <dbReference type="ARBA" id="ARBA00022769"/>
    </source>
</evidence>
<keyword evidence="3 13" id="KW-0963">Cytoplasm</keyword>
<keyword evidence="10 13" id="KW-0742">SOS response</keyword>
<keyword evidence="9 13" id="KW-0234">DNA repair</keyword>
<evidence type="ECO:0000256" key="3">
    <source>
        <dbReference type="ARBA" id="ARBA00022490"/>
    </source>
</evidence>
<dbReference type="PROSITE" id="PS50151">
    <property type="entry name" value="UVR"/>
    <property type="match status" value="1"/>
</dbReference>
<name>A0A250I7K3_9BACT</name>
<feature type="domain" description="Helicase ATP-binding" evidence="18">
    <location>
        <begin position="25"/>
        <end position="178"/>
    </location>
</feature>
<evidence type="ECO:0000256" key="11">
    <source>
        <dbReference type="ARBA" id="ARBA00026033"/>
    </source>
</evidence>
<dbReference type="KEGG" id="mbd:MEBOL_000601"/>
<dbReference type="OrthoDB" id="9806651at2"/>
<dbReference type="InterPro" id="IPR027417">
    <property type="entry name" value="P-loop_NTPase"/>
</dbReference>
<dbReference type="GO" id="GO:0005737">
    <property type="term" value="C:cytoplasm"/>
    <property type="evidence" value="ECO:0007669"/>
    <property type="project" value="UniProtKB-SubCell"/>
</dbReference>
<dbReference type="InterPro" id="IPR004807">
    <property type="entry name" value="UvrB"/>
</dbReference>
<dbReference type="GO" id="GO:0009381">
    <property type="term" value="F:excinuclease ABC activity"/>
    <property type="evidence" value="ECO:0007669"/>
    <property type="project" value="UniProtKB-UniRule"/>
</dbReference>
<sequence length="721" mass="81113">MPEFQIVSDYKPQGDQPRAIGELTEGILRGDRYQTLLGVTGSGKTFTMANLIANVKRPTLLIAHNKLLAAQLYGEYKALFPHNAVEYFVSYFDYYQPEAYIPTSDTFIEKDSSVNDEIERMRHSATHSLRTRDDVLIVASVSCIYGLGTARSYVDLAVTVNVGAELGRDAFIRRLVESQYERNDLDFHRGTFRARGDTVEVFPAYEEERAVRVSFFGDEVEKITEFDPLRGVTLGALEKVVIFPASHYVTEADTRKSALQTIRDELSERLQQFQREGKLLEAQRLEQRTMYDLEMIEQIGYCNGIENYSRHFSGRRTGEPPPCLIDYFPRNMLVLIDESHQTVPQIGAMYRGDRARKETLVDHGFRLPSALDNRPLKFTEFEEMVQQAVFVSATPAEYEFQKSNGVVVEQIIRPTGLTDPEVEVRPARNQVDDVLEEVRERVTKNERVLVTTLTKRMAEDLTEYLTDVGVKVRYLHSDIGAIERTAIIRDLRKGEFDVLVGINLLREGLDIPEVSLVAIFDADKEGFLRSHVSLIQTIGRAARNMNGHVIMYADGMTDSMRLAIEETDRRRAVQKAYNAEHGITPQAVKSHILDLSEQLYDAENPNALPLAADAANDALEPKEIQRLIAETTKEMQHYADEMEFEKAARMRDQLLLLKDMDLGIKPPSRALLRAPAKTDDEPKAGTPGSRGAKGRRGGGKAKSGGGGPPHGKTGIGPRKSR</sequence>
<dbReference type="InterPro" id="IPR001943">
    <property type="entry name" value="UVR_dom"/>
</dbReference>
<dbReference type="NCBIfam" id="NF003673">
    <property type="entry name" value="PRK05298.1"/>
    <property type="match status" value="1"/>
</dbReference>
<evidence type="ECO:0000256" key="8">
    <source>
        <dbReference type="ARBA" id="ARBA00022881"/>
    </source>
</evidence>
<evidence type="ECO:0000256" key="1">
    <source>
        <dbReference type="ARBA" id="ARBA00004496"/>
    </source>
</evidence>
<evidence type="ECO:0000256" key="4">
    <source>
        <dbReference type="ARBA" id="ARBA00022741"/>
    </source>
</evidence>
<dbReference type="InterPro" id="IPR041471">
    <property type="entry name" value="UvrB_inter"/>
</dbReference>
<evidence type="ECO:0000313" key="21">
    <source>
        <dbReference type="Proteomes" id="UP000217289"/>
    </source>
</evidence>
<comment type="domain">
    <text evidence="13">The beta-hairpin motif is involved in DNA binding.</text>
</comment>
<comment type="subunit">
    <text evidence="11 13 14">Forms a heterotetramer with UvrA during the search for lesions. Interacts with UvrC in an incision complex.</text>
</comment>
<dbReference type="GO" id="GO:0009380">
    <property type="term" value="C:excinuclease repair complex"/>
    <property type="evidence" value="ECO:0007669"/>
    <property type="project" value="InterPro"/>
</dbReference>
<feature type="binding site" evidence="13">
    <location>
        <begin position="38"/>
        <end position="45"/>
    </location>
    <ligand>
        <name>ATP</name>
        <dbReference type="ChEBI" id="CHEBI:30616"/>
    </ligand>
</feature>
<feature type="compositionally biased region" description="Low complexity" evidence="16">
    <location>
        <begin position="710"/>
        <end position="721"/>
    </location>
</feature>
<dbReference type="InterPro" id="IPR024759">
    <property type="entry name" value="UvrB_YAD/RRR_dom"/>
</dbReference>
<dbReference type="GO" id="GO:0003677">
    <property type="term" value="F:DNA binding"/>
    <property type="evidence" value="ECO:0007669"/>
    <property type="project" value="UniProtKB-UniRule"/>
</dbReference>
<dbReference type="PANTHER" id="PTHR24029:SF0">
    <property type="entry name" value="UVRABC SYSTEM PROTEIN B"/>
    <property type="match status" value="1"/>
</dbReference>
<evidence type="ECO:0000256" key="14">
    <source>
        <dbReference type="RuleBase" id="RU003587"/>
    </source>
</evidence>
<feature type="domain" description="UVR" evidence="17">
    <location>
        <begin position="625"/>
        <end position="660"/>
    </location>
</feature>
<dbReference type="PROSITE" id="PS51194">
    <property type="entry name" value="HELICASE_CTER"/>
    <property type="match status" value="1"/>
</dbReference>
<reference evidence="20 21" key="1">
    <citation type="submission" date="2017-06" db="EMBL/GenBank/DDBJ databases">
        <authorList>
            <person name="Kim H.J."/>
            <person name="Triplett B.A."/>
        </authorList>
    </citation>
    <scope>NUCLEOTIDE SEQUENCE [LARGE SCALE GENOMIC DNA]</scope>
    <source>
        <strain evidence="20 21">DSM 14713</strain>
    </source>
</reference>
<comment type="similarity">
    <text evidence="2 13 14">Belongs to the UvrB family.</text>
</comment>
<dbReference type="CDD" id="cd18790">
    <property type="entry name" value="SF2_C_UvrB"/>
    <property type="match status" value="1"/>
</dbReference>
<dbReference type="Pfam" id="PF00271">
    <property type="entry name" value="Helicase_C"/>
    <property type="match status" value="1"/>
</dbReference>
<feature type="coiled-coil region" evidence="15">
    <location>
        <begin position="256"/>
        <end position="283"/>
    </location>
</feature>
<evidence type="ECO:0000259" key="18">
    <source>
        <dbReference type="PROSITE" id="PS51192"/>
    </source>
</evidence>
<feature type="region of interest" description="Disordered" evidence="16">
    <location>
        <begin position="668"/>
        <end position="721"/>
    </location>
</feature>
<evidence type="ECO:0000256" key="9">
    <source>
        <dbReference type="ARBA" id="ARBA00023204"/>
    </source>
</evidence>
<dbReference type="EMBL" id="CP022163">
    <property type="protein sequence ID" value="ATB27163.1"/>
    <property type="molecule type" value="Genomic_DNA"/>
</dbReference>
<dbReference type="GO" id="GO:0016887">
    <property type="term" value="F:ATP hydrolysis activity"/>
    <property type="evidence" value="ECO:0007669"/>
    <property type="project" value="InterPro"/>
</dbReference>
<gene>
    <name evidence="13" type="primary">uvrB</name>
    <name evidence="20" type="ORF">MEBOL_000601</name>
</gene>
<dbReference type="PANTHER" id="PTHR24029">
    <property type="entry name" value="UVRABC SYSTEM PROTEIN B"/>
    <property type="match status" value="1"/>
</dbReference>
<feature type="short sequence motif" description="Beta-hairpin" evidence="13">
    <location>
        <begin position="91"/>
        <end position="114"/>
    </location>
</feature>
<evidence type="ECO:0000256" key="2">
    <source>
        <dbReference type="ARBA" id="ARBA00008533"/>
    </source>
</evidence>
<dbReference type="InterPro" id="IPR006935">
    <property type="entry name" value="Helicase/UvrB_N"/>
</dbReference>
<dbReference type="Gene3D" id="4.10.860.10">
    <property type="entry name" value="UVR domain"/>
    <property type="match status" value="1"/>
</dbReference>
<evidence type="ECO:0000256" key="5">
    <source>
        <dbReference type="ARBA" id="ARBA00022763"/>
    </source>
</evidence>
<dbReference type="Pfam" id="PF04851">
    <property type="entry name" value="ResIII"/>
    <property type="match status" value="1"/>
</dbReference>
<evidence type="ECO:0000256" key="7">
    <source>
        <dbReference type="ARBA" id="ARBA00022840"/>
    </source>
</evidence>
<keyword evidence="8 13" id="KW-0267">Excision nuclease</keyword>